<name>A0A9C6X2I9_FRAOC</name>
<feature type="compositionally biased region" description="Low complexity" evidence="1">
    <location>
        <begin position="137"/>
        <end position="146"/>
    </location>
</feature>
<organism evidence="2 3">
    <name type="scientific">Frankliniella occidentalis</name>
    <name type="common">Western flower thrips</name>
    <name type="synonym">Euthrips occidentalis</name>
    <dbReference type="NCBI Taxonomy" id="133901"/>
    <lineage>
        <taxon>Eukaryota</taxon>
        <taxon>Metazoa</taxon>
        <taxon>Ecdysozoa</taxon>
        <taxon>Arthropoda</taxon>
        <taxon>Hexapoda</taxon>
        <taxon>Insecta</taxon>
        <taxon>Pterygota</taxon>
        <taxon>Neoptera</taxon>
        <taxon>Paraneoptera</taxon>
        <taxon>Thysanoptera</taxon>
        <taxon>Terebrantia</taxon>
        <taxon>Thripoidea</taxon>
        <taxon>Thripidae</taxon>
        <taxon>Frankliniella</taxon>
    </lineage>
</organism>
<feature type="region of interest" description="Disordered" evidence="1">
    <location>
        <begin position="112"/>
        <end position="176"/>
    </location>
</feature>
<reference evidence="3" key="1">
    <citation type="submission" date="2025-08" db="UniProtKB">
        <authorList>
            <consortium name="RefSeq"/>
        </authorList>
    </citation>
    <scope>IDENTIFICATION</scope>
    <source>
        <tissue evidence="3">Whole organism</tissue>
    </source>
</reference>
<dbReference type="RefSeq" id="XP_052127986.1">
    <property type="nucleotide sequence ID" value="XM_052272026.1"/>
</dbReference>
<dbReference type="GeneID" id="127750401"/>
<evidence type="ECO:0000313" key="3">
    <source>
        <dbReference type="RefSeq" id="XP_052127986.1"/>
    </source>
</evidence>
<evidence type="ECO:0000313" key="2">
    <source>
        <dbReference type="Proteomes" id="UP000504606"/>
    </source>
</evidence>
<dbReference type="AlphaFoldDB" id="A0A9C6X2I9"/>
<accession>A0A9C6X2I9</accession>
<feature type="compositionally biased region" description="Low complexity" evidence="1">
    <location>
        <begin position="112"/>
        <end position="129"/>
    </location>
</feature>
<feature type="region of interest" description="Disordered" evidence="1">
    <location>
        <begin position="227"/>
        <end position="265"/>
    </location>
</feature>
<keyword evidence="2" id="KW-1185">Reference proteome</keyword>
<feature type="compositionally biased region" description="Low complexity" evidence="1">
    <location>
        <begin position="166"/>
        <end position="176"/>
    </location>
</feature>
<protein>
    <submittedName>
        <fullName evidence="3">Collagen alpha-2(I) chain-like</fullName>
    </submittedName>
</protein>
<gene>
    <name evidence="3" type="primary">LOC127750401</name>
</gene>
<sequence length="265" mass="26504">MPELVLHSNYPYAVEYFLATLDASAPRPQLSATLGIHAGLPPSGAGSRPGSIYGGFPSSSGAGGGSGAAGIDPALLDQLITSLLGVQAANVGSSSHPSAAQVTAGLSRFRPLSRSLRPGSTRRVGSVRGNRGGGGNAPAVVPGVNGDAPASVPAGLPSGLPPGLPPAHGGPSHSGLAGHAALPTIEEGSLGRLAGRNIRRERPMSLTERALNAPAVRAVVQAMQAAPQRLHHAAHGGHAEDPLLESLPPSPRIGRRGSETSTTLM</sequence>
<dbReference type="KEGG" id="foc:127750401"/>
<dbReference type="Proteomes" id="UP000504606">
    <property type="component" value="Unplaced"/>
</dbReference>
<evidence type="ECO:0000256" key="1">
    <source>
        <dbReference type="SAM" id="MobiDB-lite"/>
    </source>
</evidence>
<proteinExistence type="predicted"/>